<feature type="region of interest" description="Disordered" evidence="1">
    <location>
        <begin position="590"/>
        <end position="609"/>
    </location>
</feature>
<feature type="region of interest" description="Disordered" evidence="1">
    <location>
        <begin position="324"/>
        <end position="411"/>
    </location>
</feature>
<feature type="compositionally biased region" description="Polar residues" evidence="1">
    <location>
        <begin position="645"/>
        <end position="654"/>
    </location>
</feature>
<keyword evidence="5" id="KW-1185">Reference proteome</keyword>
<proteinExistence type="predicted"/>
<feature type="domain" description="DUF4378" evidence="3">
    <location>
        <begin position="733"/>
        <end position="879"/>
    </location>
</feature>
<evidence type="ECO:0000256" key="1">
    <source>
        <dbReference type="SAM" id="MobiDB-lite"/>
    </source>
</evidence>
<dbReference type="PANTHER" id="PTHR47212">
    <property type="entry name" value="ADHESIN-LIKE PROTEIN, PUTATIVE (DUF3741)-RELATED"/>
    <property type="match status" value="1"/>
</dbReference>
<accession>A0AAW1MA57</accession>
<sequence length="899" mass="101144">MTKKSKRRLGRREKDQSGCMWSLINIFDFRHVHSSQKLLLDMKRGSRRLDGIMYDSIKLELLSDSCELCSESNDNVQNETTIIDTSKTSVKELMEEEMCSEKDRENPGSIACDDKASVKKNRRWTRNKMSLDLEADGFVVADDLVERPTHRKHKSCSSVDLNKIVEELCSQIQQKDPRVSKRCEDGKPIRDSVAVEKQLAEAAKVLVKHFTDGKTGTIERKIQPSKDLTGALQMLNSNKDVFLKLLQDPDSQLVKHLQSLQDIHVEEGKFNVLTGTDSLEQDIGVVKQPNFFWRRFNGQERNSSRKSDTSVDLSRIVVLKPGARSSKNSDVASTCSSLPESPKSAKDKDENQKSSSPFTFAELKRKLKHVMRKQQRDVSHQPSEMQPNLANRDKKVGGENVGIASPSRDHFLNDRIPKTSVSFRKVDKTGKLKDGKIQLEHVPGLTPEQRISSIYIEAKRHLAEIVENSDLDFDAHGRKVPKSLGRILSYSGYNSPTVFSPRTDADVRLSSYAECQTTDEKSFSDLQEINVNLPSQVKQEPEAKSCIEEEIPALESLISDGLHGKSDVDKPVHNSELLLSEDTMRAFDAAPQKESNSLEVSDESCPSEDVIKTEQVDWPMCSEESSRPSSPEQVNTGEEKEHSSCPDSSTLNCSLSGKMEDVDAMSDATSRPSPVSVLEPIFIEDEISPTGIKFYTANEHIQPRQIKFEEEFSVHIGRVPSSRTRADHDKYTFEFVKQVVQLSGLTWDELLRRSLFSDHLIDPSLIDEVDFLPDLLSCDFNLLFDLINEVVIELCWLNFGCTLSLTTPFVQLSLKGKPIYTEVWKGVNTYLTLEAPLRTLDQIVGKDFGKPGVWVDLRLDSENIGIQIQEAVLDELVEDTISSCLVLLSAEEDAEIMVS</sequence>
<dbReference type="AlphaFoldDB" id="A0AAW1MA57"/>
<evidence type="ECO:0000313" key="5">
    <source>
        <dbReference type="Proteomes" id="UP001443914"/>
    </source>
</evidence>
<feature type="domain" description="DUF3741" evidence="2">
    <location>
        <begin position="208"/>
        <end position="251"/>
    </location>
</feature>
<dbReference type="PANTHER" id="PTHR47212:SF4">
    <property type="entry name" value="ADHESIN-LIKE PROTEIN, PUTATIVE (DUF3741)-RELATED"/>
    <property type="match status" value="1"/>
</dbReference>
<reference evidence="4" key="1">
    <citation type="submission" date="2024-03" db="EMBL/GenBank/DDBJ databases">
        <title>WGS assembly of Saponaria officinalis var. Norfolk2.</title>
        <authorList>
            <person name="Jenkins J."/>
            <person name="Shu S."/>
            <person name="Grimwood J."/>
            <person name="Barry K."/>
            <person name="Goodstein D."/>
            <person name="Schmutz J."/>
            <person name="Leebens-Mack J."/>
            <person name="Osbourn A."/>
        </authorList>
    </citation>
    <scope>NUCLEOTIDE SEQUENCE [LARGE SCALE GENOMIC DNA]</scope>
    <source>
        <strain evidence="4">JIC</strain>
    </source>
</reference>
<comment type="caution">
    <text evidence="4">The sequence shown here is derived from an EMBL/GenBank/DDBJ whole genome shotgun (WGS) entry which is preliminary data.</text>
</comment>
<dbReference type="InterPro" id="IPR022212">
    <property type="entry name" value="DUF3741"/>
</dbReference>
<name>A0AAW1MA57_SAPOF</name>
<feature type="compositionally biased region" description="Polar residues" evidence="1">
    <location>
        <begin position="325"/>
        <end position="339"/>
    </location>
</feature>
<evidence type="ECO:0000259" key="2">
    <source>
        <dbReference type="Pfam" id="PF12552"/>
    </source>
</evidence>
<feature type="compositionally biased region" description="Basic and acidic residues" evidence="1">
    <location>
        <begin position="343"/>
        <end position="352"/>
    </location>
</feature>
<evidence type="ECO:0000259" key="3">
    <source>
        <dbReference type="Pfam" id="PF14309"/>
    </source>
</evidence>
<feature type="compositionally biased region" description="Polar residues" evidence="1">
    <location>
        <begin position="380"/>
        <end position="389"/>
    </location>
</feature>
<dbReference type="EMBL" id="JBDFQZ010000003">
    <property type="protein sequence ID" value="KAK9743006.1"/>
    <property type="molecule type" value="Genomic_DNA"/>
</dbReference>
<protein>
    <submittedName>
        <fullName evidence="4">Uncharacterized protein</fullName>
    </submittedName>
</protein>
<gene>
    <name evidence="4" type="ORF">RND81_03G210900</name>
</gene>
<dbReference type="InterPro" id="IPR025486">
    <property type="entry name" value="DUF4378"/>
</dbReference>
<feature type="region of interest" description="Disordered" evidence="1">
    <location>
        <begin position="618"/>
        <end position="654"/>
    </location>
</feature>
<dbReference type="Pfam" id="PF14309">
    <property type="entry name" value="DUF4378"/>
    <property type="match status" value="1"/>
</dbReference>
<dbReference type="Proteomes" id="UP001443914">
    <property type="component" value="Unassembled WGS sequence"/>
</dbReference>
<organism evidence="4 5">
    <name type="scientific">Saponaria officinalis</name>
    <name type="common">Common soapwort</name>
    <name type="synonym">Lychnis saponaria</name>
    <dbReference type="NCBI Taxonomy" id="3572"/>
    <lineage>
        <taxon>Eukaryota</taxon>
        <taxon>Viridiplantae</taxon>
        <taxon>Streptophyta</taxon>
        <taxon>Embryophyta</taxon>
        <taxon>Tracheophyta</taxon>
        <taxon>Spermatophyta</taxon>
        <taxon>Magnoliopsida</taxon>
        <taxon>eudicotyledons</taxon>
        <taxon>Gunneridae</taxon>
        <taxon>Pentapetalae</taxon>
        <taxon>Caryophyllales</taxon>
        <taxon>Caryophyllaceae</taxon>
        <taxon>Caryophylleae</taxon>
        <taxon>Saponaria</taxon>
    </lineage>
</organism>
<dbReference type="Pfam" id="PF12552">
    <property type="entry name" value="DUF3741"/>
    <property type="match status" value="1"/>
</dbReference>
<evidence type="ECO:0000313" key="4">
    <source>
        <dbReference type="EMBL" id="KAK9743006.1"/>
    </source>
</evidence>